<feature type="compositionally biased region" description="Basic and acidic residues" evidence="1">
    <location>
        <begin position="1"/>
        <end position="15"/>
    </location>
</feature>
<evidence type="ECO:0000313" key="3">
    <source>
        <dbReference type="Proteomes" id="UP000324222"/>
    </source>
</evidence>
<evidence type="ECO:0000256" key="1">
    <source>
        <dbReference type="SAM" id="MobiDB-lite"/>
    </source>
</evidence>
<keyword evidence="3" id="KW-1185">Reference proteome</keyword>
<feature type="compositionally biased region" description="Polar residues" evidence="1">
    <location>
        <begin position="16"/>
        <end position="27"/>
    </location>
</feature>
<accession>A0A5B7D274</accession>
<dbReference type="EMBL" id="VSRR010000483">
    <property type="protein sequence ID" value="MPC16152.1"/>
    <property type="molecule type" value="Genomic_DNA"/>
</dbReference>
<dbReference type="Proteomes" id="UP000324222">
    <property type="component" value="Unassembled WGS sequence"/>
</dbReference>
<protein>
    <submittedName>
        <fullName evidence="2">Uncharacterized protein</fullName>
    </submittedName>
</protein>
<reference evidence="2 3" key="1">
    <citation type="submission" date="2019-05" db="EMBL/GenBank/DDBJ databases">
        <title>Another draft genome of Portunus trituberculatus and its Hox gene families provides insights of decapod evolution.</title>
        <authorList>
            <person name="Jeong J.-H."/>
            <person name="Song I."/>
            <person name="Kim S."/>
            <person name="Choi T."/>
            <person name="Kim D."/>
            <person name="Ryu S."/>
            <person name="Kim W."/>
        </authorList>
    </citation>
    <scope>NUCLEOTIDE SEQUENCE [LARGE SCALE GENOMIC DNA]</scope>
    <source>
        <tissue evidence="2">Muscle</tissue>
    </source>
</reference>
<evidence type="ECO:0000313" key="2">
    <source>
        <dbReference type="EMBL" id="MPC16152.1"/>
    </source>
</evidence>
<organism evidence="2 3">
    <name type="scientific">Portunus trituberculatus</name>
    <name type="common">Swimming crab</name>
    <name type="synonym">Neptunus trituberculatus</name>
    <dbReference type="NCBI Taxonomy" id="210409"/>
    <lineage>
        <taxon>Eukaryota</taxon>
        <taxon>Metazoa</taxon>
        <taxon>Ecdysozoa</taxon>
        <taxon>Arthropoda</taxon>
        <taxon>Crustacea</taxon>
        <taxon>Multicrustacea</taxon>
        <taxon>Malacostraca</taxon>
        <taxon>Eumalacostraca</taxon>
        <taxon>Eucarida</taxon>
        <taxon>Decapoda</taxon>
        <taxon>Pleocyemata</taxon>
        <taxon>Brachyura</taxon>
        <taxon>Eubrachyura</taxon>
        <taxon>Portunoidea</taxon>
        <taxon>Portunidae</taxon>
        <taxon>Portuninae</taxon>
        <taxon>Portunus</taxon>
    </lineage>
</organism>
<dbReference type="AlphaFoldDB" id="A0A5B7D274"/>
<proteinExistence type="predicted"/>
<sequence>MSEVCTMKEKAREDSSWFSSRSDNNAFPGTPFKLRPRSHTEYSDLEILTPARGIEVHLQRAEDSLHLQPVGQLVVELKEHLPCELFCGHCVVLVEKRGIYD</sequence>
<comment type="caution">
    <text evidence="2">The sequence shown here is derived from an EMBL/GenBank/DDBJ whole genome shotgun (WGS) entry which is preliminary data.</text>
</comment>
<name>A0A5B7D274_PORTR</name>
<feature type="region of interest" description="Disordered" evidence="1">
    <location>
        <begin position="1"/>
        <end position="33"/>
    </location>
</feature>
<gene>
    <name evidence="2" type="ORF">E2C01_008972</name>
</gene>